<evidence type="ECO:0000313" key="3">
    <source>
        <dbReference type="Proteomes" id="UP000030671"/>
    </source>
</evidence>
<reference evidence="2 3" key="1">
    <citation type="journal article" date="2012" name="New Phytol.">
        <title>Insight into trade-off between wood decay and parasitism from the genome of a fungal forest pathogen.</title>
        <authorList>
            <person name="Olson A."/>
            <person name="Aerts A."/>
            <person name="Asiegbu F."/>
            <person name="Belbahri L."/>
            <person name="Bouzid O."/>
            <person name="Broberg A."/>
            <person name="Canback B."/>
            <person name="Coutinho P.M."/>
            <person name="Cullen D."/>
            <person name="Dalman K."/>
            <person name="Deflorio G."/>
            <person name="van Diepen L.T."/>
            <person name="Dunand C."/>
            <person name="Duplessis S."/>
            <person name="Durling M."/>
            <person name="Gonthier P."/>
            <person name="Grimwood J."/>
            <person name="Fossdal C.G."/>
            <person name="Hansson D."/>
            <person name="Henrissat B."/>
            <person name="Hietala A."/>
            <person name="Himmelstrand K."/>
            <person name="Hoffmeister D."/>
            <person name="Hogberg N."/>
            <person name="James T.Y."/>
            <person name="Karlsson M."/>
            <person name="Kohler A."/>
            <person name="Kues U."/>
            <person name="Lee Y.H."/>
            <person name="Lin Y.C."/>
            <person name="Lind M."/>
            <person name="Lindquist E."/>
            <person name="Lombard V."/>
            <person name="Lucas S."/>
            <person name="Lunden K."/>
            <person name="Morin E."/>
            <person name="Murat C."/>
            <person name="Park J."/>
            <person name="Raffaello T."/>
            <person name="Rouze P."/>
            <person name="Salamov A."/>
            <person name="Schmutz J."/>
            <person name="Solheim H."/>
            <person name="Stahlberg J."/>
            <person name="Velez H."/>
            <person name="de Vries R.P."/>
            <person name="Wiebenga A."/>
            <person name="Woodward S."/>
            <person name="Yakovlev I."/>
            <person name="Garbelotto M."/>
            <person name="Martin F."/>
            <person name="Grigoriev I.V."/>
            <person name="Stenlid J."/>
        </authorList>
    </citation>
    <scope>NUCLEOTIDE SEQUENCE [LARGE SCALE GENOMIC DNA]</scope>
    <source>
        <strain evidence="2 3">TC 32-1</strain>
    </source>
</reference>
<accession>W4K2W5</accession>
<dbReference type="GeneID" id="20670907"/>
<dbReference type="HOGENOM" id="CLU_2270110_0_0_1"/>
<feature type="compositionally biased region" description="Basic and acidic residues" evidence="1">
    <location>
        <begin position="76"/>
        <end position="88"/>
    </location>
</feature>
<proteinExistence type="predicted"/>
<evidence type="ECO:0000256" key="1">
    <source>
        <dbReference type="SAM" id="MobiDB-lite"/>
    </source>
</evidence>
<organism evidence="2 3">
    <name type="scientific">Heterobasidion irregulare (strain TC 32-1)</name>
    <dbReference type="NCBI Taxonomy" id="747525"/>
    <lineage>
        <taxon>Eukaryota</taxon>
        <taxon>Fungi</taxon>
        <taxon>Dikarya</taxon>
        <taxon>Basidiomycota</taxon>
        <taxon>Agaricomycotina</taxon>
        <taxon>Agaricomycetes</taxon>
        <taxon>Russulales</taxon>
        <taxon>Bondarzewiaceae</taxon>
        <taxon>Heterobasidion</taxon>
        <taxon>Heterobasidion annosum species complex</taxon>
    </lineage>
</organism>
<dbReference type="EMBL" id="KI925460">
    <property type="protein sequence ID" value="ETW80157.1"/>
    <property type="molecule type" value="Genomic_DNA"/>
</dbReference>
<dbReference type="Proteomes" id="UP000030671">
    <property type="component" value="Unassembled WGS sequence"/>
</dbReference>
<feature type="region of interest" description="Disordered" evidence="1">
    <location>
        <begin position="53"/>
        <end position="102"/>
    </location>
</feature>
<sequence>KSKVGEKVLFAKVIGDGVAGSKERSSEVSRMVGVQKMGLHGINREMELWRDGIGDGGDCSKSARSRMGEIGGSSDRFSDEGGVKKKVESGGGKSNGKDSRSR</sequence>
<feature type="non-terminal residue" evidence="2">
    <location>
        <position position="1"/>
    </location>
</feature>
<dbReference type="AlphaFoldDB" id="W4K2W5"/>
<protein>
    <submittedName>
        <fullName evidence="2">Uncharacterized protein</fullName>
    </submittedName>
</protein>
<dbReference type="InParanoid" id="W4K2W5"/>
<evidence type="ECO:0000313" key="2">
    <source>
        <dbReference type="EMBL" id="ETW80157.1"/>
    </source>
</evidence>
<gene>
    <name evidence="2" type="ORF">HETIRDRAFT_322785</name>
</gene>
<name>W4K2W5_HETIT</name>
<keyword evidence="3" id="KW-1185">Reference proteome</keyword>
<dbReference type="KEGG" id="hir:HETIRDRAFT_322785"/>
<dbReference type="RefSeq" id="XP_009548673.1">
    <property type="nucleotide sequence ID" value="XM_009550378.1"/>
</dbReference>